<dbReference type="FunFam" id="2.40.40.20:FF:000013">
    <property type="entry name" value="Dimethyl sulfoxide reductase subunit A"/>
    <property type="match status" value="1"/>
</dbReference>
<evidence type="ECO:0000256" key="5">
    <source>
        <dbReference type="ARBA" id="ARBA00022485"/>
    </source>
</evidence>
<evidence type="ECO:0000256" key="9">
    <source>
        <dbReference type="ARBA" id="ARBA00023002"/>
    </source>
</evidence>
<evidence type="ECO:0000256" key="11">
    <source>
        <dbReference type="ARBA" id="ARBA00023014"/>
    </source>
</evidence>
<keyword evidence="8" id="KW-0732">Signal</keyword>
<dbReference type="InterPro" id="IPR006963">
    <property type="entry name" value="Mopterin_OxRdtase_4Fe-4S_dom"/>
</dbReference>
<keyword evidence="7" id="KW-0479">Metal-binding</keyword>
<evidence type="ECO:0000313" key="13">
    <source>
        <dbReference type="EMBL" id="SFB11058.1"/>
    </source>
</evidence>
<dbReference type="Pfam" id="PF00384">
    <property type="entry name" value="Molybdopterin"/>
    <property type="match status" value="1"/>
</dbReference>
<dbReference type="InterPro" id="IPR006657">
    <property type="entry name" value="MoPterin_dinucl-bd_dom"/>
</dbReference>
<keyword evidence="9" id="KW-0560">Oxidoreductase</keyword>
<dbReference type="GO" id="GO:0016491">
    <property type="term" value="F:oxidoreductase activity"/>
    <property type="evidence" value="ECO:0007669"/>
    <property type="project" value="UniProtKB-KW"/>
</dbReference>
<evidence type="ECO:0000259" key="12">
    <source>
        <dbReference type="PROSITE" id="PS51669"/>
    </source>
</evidence>
<dbReference type="GO" id="GO:0009055">
    <property type="term" value="F:electron transfer activity"/>
    <property type="evidence" value="ECO:0007669"/>
    <property type="project" value="TreeGrafter"/>
</dbReference>
<keyword evidence="10" id="KW-0408">Iron</keyword>
<feature type="domain" description="4Fe-4S Mo/W bis-MGD-type" evidence="12">
    <location>
        <begin position="64"/>
        <end position="120"/>
    </location>
</feature>
<evidence type="ECO:0000256" key="8">
    <source>
        <dbReference type="ARBA" id="ARBA00022729"/>
    </source>
</evidence>
<dbReference type="EMBL" id="FOJU01000005">
    <property type="protein sequence ID" value="SFB11058.1"/>
    <property type="molecule type" value="Genomic_DNA"/>
</dbReference>
<dbReference type="Proteomes" id="UP000198796">
    <property type="component" value="Unassembled WGS sequence"/>
</dbReference>
<dbReference type="Pfam" id="PF01568">
    <property type="entry name" value="Molydop_binding"/>
    <property type="match status" value="1"/>
</dbReference>
<dbReference type="OrthoDB" id="9816402at2"/>
<dbReference type="AlphaFoldDB" id="A0A1I0YFA3"/>
<evidence type="ECO:0000256" key="10">
    <source>
        <dbReference type="ARBA" id="ARBA00023004"/>
    </source>
</evidence>
<dbReference type="PIRSF" id="PIRSF036643">
    <property type="entry name" value="FDH_alpha"/>
    <property type="match status" value="1"/>
</dbReference>
<comment type="similarity">
    <text evidence="4">Belongs to the prokaryotic molybdopterin-containing oxidoreductase family.</text>
</comment>
<dbReference type="PROSITE" id="PS51318">
    <property type="entry name" value="TAT"/>
    <property type="match status" value="1"/>
</dbReference>
<evidence type="ECO:0000256" key="6">
    <source>
        <dbReference type="ARBA" id="ARBA00022505"/>
    </source>
</evidence>
<dbReference type="CDD" id="cd02792">
    <property type="entry name" value="MopB_CT_Formate-Dh-Na-like"/>
    <property type="match status" value="1"/>
</dbReference>
<evidence type="ECO:0000256" key="3">
    <source>
        <dbReference type="ARBA" id="ARBA00004196"/>
    </source>
</evidence>
<dbReference type="STRING" id="871651.SAMN05421688_2935"/>
<evidence type="ECO:0000313" key="14">
    <source>
        <dbReference type="Proteomes" id="UP000198796"/>
    </source>
</evidence>
<dbReference type="PROSITE" id="PS51669">
    <property type="entry name" value="4FE4S_MOW_BIS_MGD"/>
    <property type="match status" value="1"/>
</dbReference>
<dbReference type="Gene3D" id="2.20.25.90">
    <property type="entry name" value="ADC-like domains"/>
    <property type="match status" value="1"/>
</dbReference>
<evidence type="ECO:0000256" key="2">
    <source>
        <dbReference type="ARBA" id="ARBA00001966"/>
    </source>
</evidence>
<dbReference type="FunFam" id="2.20.25.90:FF:000006">
    <property type="entry name" value="Formate dehydrogenase alpha subunit"/>
    <property type="match status" value="1"/>
</dbReference>
<keyword evidence="11" id="KW-0411">Iron-sulfur</keyword>
<dbReference type="PANTHER" id="PTHR43598:SF1">
    <property type="entry name" value="FORMATE DEHYDROGENASE-O MAJOR SUBUNIT"/>
    <property type="match status" value="1"/>
</dbReference>
<dbReference type="PANTHER" id="PTHR43598">
    <property type="entry name" value="TUNGSTEN-CONTAINING FORMYLMETHANOFURAN DEHYDROGENASE 2 SUBUNIT B"/>
    <property type="match status" value="1"/>
</dbReference>
<dbReference type="InterPro" id="IPR006656">
    <property type="entry name" value="Mopterin_OxRdtase"/>
</dbReference>
<evidence type="ECO:0000256" key="1">
    <source>
        <dbReference type="ARBA" id="ARBA00001942"/>
    </source>
</evidence>
<dbReference type="Gene3D" id="2.40.40.20">
    <property type="match status" value="1"/>
</dbReference>
<evidence type="ECO:0000256" key="4">
    <source>
        <dbReference type="ARBA" id="ARBA00010312"/>
    </source>
</evidence>
<dbReference type="GO" id="GO:0030151">
    <property type="term" value="F:molybdenum ion binding"/>
    <property type="evidence" value="ECO:0007669"/>
    <property type="project" value="TreeGrafter"/>
</dbReference>
<keyword evidence="5" id="KW-0004">4Fe-4S</keyword>
<organism evidence="13 14">
    <name type="scientific">Poseidonocella pacifica</name>
    <dbReference type="NCBI Taxonomy" id="871651"/>
    <lineage>
        <taxon>Bacteria</taxon>
        <taxon>Pseudomonadati</taxon>
        <taxon>Pseudomonadota</taxon>
        <taxon>Alphaproteobacteria</taxon>
        <taxon>Rhodobacterales</taxon>
        <taxon>Roseobacteraceae</taxon>
        <taxon>Poseidonocella</taxon>
    </lineage>
</organism>
<protein>
    <submittedName>
        <fullName evidence="13">Formate dehydrogenase major subunit</fullName>
    </submittedName>
</protein>
<dbReference type="Gene3D" id="3.40.50.740">
    <property type="match status" value="1"/>
</dbReference>
<dbReference type="InterPro" id="IPR009010">
    <property type="entry name" value="Asp_de-COase-like_dom_sf"/>
</dbReference>
<dbReference type="FunFam" id="3.40.228.10:FF:000002">
    <property type="entry name" value="Formate dehydrogenase subunit alpha"/>
    <property type="match status" value="1"/>
</dbReference>
<keyword evidence="14" id="KW-1185">Reference proteome</keyword>
<evidence type="ECO:0000256" key="7">
    <source>
        <dbReference type="ARBA" id="ARBA00022723"/>
    </source>
</evidence>
<dbReference type="GO" id="GO:0051539">
    <property type="term" value="F:4 iron, 4 sulfur cluster binding"/>
    <property type="evidence" value="ECO:0007669"/>
    <property type="project" value="UniProtKB-KW"/>
</dbReference>
<dbReference type="Gene3D" id="3.40.228.10">
    <property type="entry name" value="Dimethylsulfoxide Reductase, domain 2"/>
    <property type="match status" value="1"/>
</dbReference>
<dbReference type="GO" id="GO:0030313">
    <property type="term" value="C:cell envelope"/>
    <property type="evidence" value="ECO:0007669"/>
    <property type="project" value="UniProtKB-SubCell"/>
</dbReference>
<dbReference type="GO" id="GO:0009061">
    <property type="term" value="P:anaerobic respiration"/>
    <property type="evidence" value="ECO:0007669"/>
    <property type="project" value="TreeGrafter"/>
</dbReference>
<accession>A0A1I0YFA3</accession>
<keyword evidence="6" id="KW-0500">Molybdenum</keyword>
<dbReference type="GO" id="GO:0043546">
    <property type="term" value="F:molybdopterin cofactor binding"/>
    <property type="evidence" value="ECO:0007669"/>
    <property type="project" value="InterPro"/>
</dbReference>
<dbReference type="RefSeq" id="WP_092066214.1">
    <property type="nucleotide sequence ID" value="NZ_FOJU01000005.1"/>
</dbReference>
<dbReference type="Pfam" id="PF04879">
    <property type="entry name" value="Molybdop_Fe4S4"/>
    <property type="match status" value="1"/>
</dbReference>
<comment type="cofactor">
    <cofactor evidence="2">
        <name>[4Fe-4S] cluster</name>
        <dbReference type="ChEBI" id="CHEBI:49883"/>
    </cofactor>
</comment>
<reference evidence="13 14" key="1">
    <citation type="submission" date="2016-10" db="EMBL/GenBank/DDBJ databases">
        <authorList>
            <person name="de Groot N.N."/>
        </authorList>
    </citation>
    <scope>NUCLEOTIDE SEQUENCE [LARGE SCALE GENOMIC DNA]</scope>
    <source>
        <strain evidence="13 14">DSM 29316</strain>
    </source>
</reference>
<sequence>MLKRRSARAASSRRNVIASAQGDQGIDRRSFLRNSGLAGLSLGAIGSVGAGRLAQAQPTVAPGITRHKTICPFCSVGCSIWGEVENGVWVGQEPVFESPINQGTHCAKGAAAREVAIGERRLKYPMKKEGGEWVRISWEQAISEIGEGFGRIRETYGPESVFWLGSAKFSNEMSYLFRKFAAFWGTNNVDHQARICHSTTVAGVANTYGYGAMTNTFNDIRNAKSIIIIGGNPAEAHPVSMLHVLNGKENGAKMVVVDPRFTRTAAHADEYVRIRPGTDVGFLWGLARIILENGWEDREYLDQRVWGFDKIRSEIDHWTTDEVERVTGIPPEQMERIARTLAENRPGTLIWCMGLTQSTIGNNKTRAASILQLILGNIGKTGGGANIFRGHDNVQGATDLGVACDSLPAYYGLSEDAWKHWARVWDVPYDYLRGRFSSKDLMEKEGIPVSRWMDAVLEDEQNVDQPHNFKGLVFWGHASNSQTRGIERKQALEAAEMVVIVDPHPTQTAIENERTDGLYLLPSGTTMECAGSVTNSSRSLQWREKVVDPIFEAKSDYEILYLMAREFGFAEEMFKHTAISSNQPAPEDVLREINRGTWTIGYTGQSPERLKAHMNNQASFDSITLLGKGGDVEGQYYCLPWPSWGDPQLRHPGTPLLYDTSKPVAQGGLPFRARWGVEHDGETLLAEDSFTKGSAIRDGYPEISMGVLEAMGWAGELTAKERLIITAIAADRYRHDMLSLSETEASAAIRAIEKAAEEEQQDDNVISESWGGGDAGALAADDEPVTERFPEFTDNALEAISAYLSNQPEPGEGESLSLAERIRRVNWKTDLSGGLQRVAIAHGLAPYGNGKARCAVWTFPDEVPRHREPLFTARRDLLPDYETYEDRRLWRLPVLYKSIQQVDYAKDFPLTMTSGRLVEFEGGGDETRSNKWLAEFQQQMFVELNPADAGRANVGSGEFCWVHTPNGKIRVKALVTRRVGEGTVFLPFHFAGVWMGQDLSGRYPQGTVPYVTGESVNTIQTYGYDAVTQMQETKATLCRITADGEIGGENGAA</sequence>
<dbReference type="InterPro" id="IPR006311">
    <property type="entry name" value="TAT_signal"/>
</dbReference>
<dbReference type="SMART" id="SM00926">
    <property type="entry name" value="Molybdop_Fe4S4"/>
    <property type="match status" value="1"/>
</dbReference>
<dbReference type="SUPFAM" id="SSF53706">
    <property type="entry name" value="Formate dehydrogenase/DMSO reductase, domains 1-3"/>
    <property type="match status" value="1"/>
</dbReference>
<dbReference type="SUPFAM" id="SSF50692">
    <property type="entry name" value="ADC-like"/>
    <property type="match status" value="1"/>
</dbReference>
<comment type="cofactor">
    <cofactor evidence="1">
        <name>Mo-bis(molybdopterin guanine dinucleotide)</name>
        <dbReference type="ChEBI" id="CHEBI:60539"/>
    </cofactor>
</comment>
<comment type="subcellular location">
    <subcellularLocation>
        <location evidence="3">Cell envelope</location>
    </subcellularLocation>
</comment>
<proteinExistence type="inferred from homology"/>
<name>A0A1I0YFA3_9RHOB</name>
<gene>
    <name evidence="13" type="ORF">SAMN05421688_2935</name>
</gene>